<dbReference type="GO" id="GO:0030429">
    <property type="term" value="F:kynureninase activity"/>
    <property type="evidence" value="ECO:0007669"/>
    <property type="project" value="UniProtKB-UniRule"/>
</dbReference>
<dbReference type="InterPro" id="IPR015424">
    <property type="entry name" value="PyrdxlP-dep_Trfase"/>
</dbReference>
<keyword evidence="4" id="KW-0963">Cytoplasm</keyword>
<dbReference type="GO" id="GO:0005737">
    <property type="term" value="C:cytoplasm"/>
    <property type="evidence" value="ECO:0007669"/>
    <property type="project" value="UniProtKB-SubCell"/>
</dbReference>
<feature type="binding site" evidence="4">
    <location>
        <position position="351"/>
    </location>
    <ligand>
        <name>pyridoxal 5'-phosphate</name>
        <dbReference type="ChEBI" id="CHEBI:597326"/>
    </ligand>
</feature>
<dbReference type="Gene3D" id="3.40.640.10">
    <property type="entry name" value="Type I PLP-dependent aspartate aminotransferase-like (Major domain)"/>
    <property type="match status" value="1"/>
</dbReference>
<feature type="signal peptide" evidence="5">
    <location>
        <begin position="1"/>
        <end position="20"/>
    </location>
</feature>
<comment type="catalytic activity">
    <reaction evidence="4">
        <text>L-kynurenine + H2O = anthranilate + L-alanine + H(+)</text>
        <dbReference type="Rhea" id="RHEA:16813"/>
        <dbReference type="ChEBI" id="CHEBI:15377"/>
        <dbReference type="ChEBI" id="CHEBI:15378"/>
        <dbReference type="ChEBI" id="CHEBI:16567"/>
        <dbReference type="ChEBI" id="CHEBI:57959"/>
        <dbReference type="ChEBI" id="CHEBI:57972"/>
        <dbReference type="EC" id="3.7.1.3"/>
    </reaction>
</comment>
<dbReference type="EC" id="3.7.1.3" evidence="4"/>
<feature type="binding site" evidence="4">
    <location>
        <position position="434"/>
    </location>
    <ligand>
        <name>pyridoxal 5'-phosphate</name>
        <dbReference type="ChEBI" id="CHEBI:597326"/>
    </ligand>
</feature>
<reference evidence="6 7" key="1">
    <citation type="submission" date="2020-04" db="EMBL/GenBank/DDBJ databases">
        <title>Perkinsus chesapeaki whole genome sequence.</title>
        <authorList>
            <person name="Bogema D.R."/>
        </authorList>
    </citation>
    <scope>NUCLEOTIDE SEQUENCE [LARGE SCALE GENOMIC DNA]</scope>
    <source>
        <strain evidence="6">ATCC PRA-425</strain>
    </source>
</reference>
<keyword evidence="2 4" id="KW-0378">Hydrolase</keyword>
<name>A0A7J6LRK1_PERCH</name>
<dbReference type="UniPathway" id="UPA00253">
    <property type="reaction ID" value="UER00329"/>
</dbReference>
<protein>
    <recommendedName>
        <fullName evidence="4">Kynureninase</fullName>
        <ecNumber evidence="4">3.7.1.3</ecNumber>
    </recommendedName>
    <alternativeName>
        <fullName evidence="4">L-kynurenine hydrolase</fullName>
    </alternativeName>
</protein>
<evidence type="ECO:0000313" key="7">
    <source>
        <dbReference type="Proteomes" id="UP000591131"/>
    </source>
</evidence>
<dbReference type="AlphaFoldDB" id="A0A7J6LRK1"/>
<comment type="pathway">
    <text evidence="4">Cofactor biosynthesis; NAD(+) biosynthesis; quinolinate from L-kynurenine: step 2/3.</text>
</comment>
<keyword evidence="3" id="KW-0663">Pyridoxal phosphate</keyword>
<comment type="catalytic activity">
    <reaction evidence="4">
        <text>3-hydroxy-L-kynurenine + H2O = 3-hydroxyanthranilate + L-alanine + H(+)</text>
        <dbReference type="Rhea" id="RHEA:25143"/>
        <dbReference type="ChEBI" id="CHEBI:15377"/>
        <dbReference type="ChEBI" id="CHEBI:15378"/>
        <dbReference type="ChEBI" id="CHEBI:36559"/>
        <dbReference type="ChEBI" id="CHEBI:57972"/>
        <dbReference type="ChEBI" id="CHEBI:58125"/>
    </reaction>
</comment>
<keyword evidence="5" id="KW-0732">Signal</keyword>
<dbReference type="OrthoDB" id="5978656at2759"/>
<feature type="binding site" evidence="4">
    <location>
        <position position="485"/>
    </location>
    <ligand>
        <name>pyridoxal 5'-phosphate</name>
        <dbReference type="ChEBI" id="CHEBI:597326"/>
    </ligand>
</feature>
<evidence type="ECO:0000256" key="3">
    <source>
        <dbReference type="ARBA" id="ARBA00022898"/>
    </source>
</evidence>
<organism evidence="6 7">
    <name type="scientific">Perkinsus chesapeaki</name>
    <name type="common">Clam parasite</name>
    <name type="synonym">Perkinsus andrewsi</name>
    <dbReference type="NCBI Taxonomy" id="330153"/>
    <lineage>
        <taxon>Eukaryota</taxon>
        <taxon>Sar</taxon>
        <taxon>Alveolata</taxon>
        <taxon>Perkinsozoa</taxon>
        <taxon>Perkinsea</taxon>
        <taxon>Perkinsida</taxon>
        <taxon>Perkinsidae</taxon>
        <taxon>Perkinsus</taxon>
    </lineage>
</organism>
<dbReference type="GO" id="GO:0034354">
    <property type="term" value="P:'de novo' NAD+ biosynthetic process from L-tryptophan"/>
    <property type="evidence" value="ECO:0007669"/>
    <property type="project" value="UniProtKB-UniRule"/>
</dbReference>
<evidence type="ECO:0000256" key="4">
    <source>
        <dbReference type="HAMAP-Rule" id="MF_03017"/>
    </source>
</evidence>
<dbReference type="HAMAP" id="MF_01970">
    <property type="entry name" value="Kynureninase"/>
    <property type="match status" value="1"/>
</dbReference>
<feature type="binding site" evidence="4">
    <location>
        <position position="520"/>
    </location>
    <ligand>
        <name>pyridoxal 5'-phosphate</name>
        <dbReference type="ChEBI" id="CHEBI:597326"/>
    </ligand>
</feature>
<comment type="pathway">
    <text evidence="4">Amino-acid degradation; L-kynurenine degradation; L-alanine and anthranilate from L-kynurenine: step 1/1.</text>
</comment>
<feature type="chain" id="PRO_5029665729" description="Kynureninase" evidence="5">
    <location>
        <begin position="21"/>
        <end position="686"/>
    </location>
</feature>
<feature type="binding site" evidence="4">
    <location>
        <position position="463"/>
    </location>
    <ligand>
        <name>pyridoxal 5'-phosphate</name>
        <dbReference type="ChEBI" id="CHEBI:597326"/>
    </ligand>
</feature>
<dbReference type="GO" id="GO:0043420">
    <property type="term" value="P:anthranilate metabolic process"/>
    <property type="evidence" value="ECO:0007669"/>
    <property type="project" value="UniProtKB-UniRule"/>
</dbReference>
<dbReference type="UniPathway" id="UPA00334">
    <property type="reaction ID" value="UER00455"/>
</dbReference>
<evidence type="ECO:0000313" key="6">
    <source>
        <dbReference type="EMBL" id="KAF4661853.1"/>
    </source>
</evidence>
<dbReference type="Pfam" id="PF22580">
    <property type="entry name" value="KYNU_C"/>
    <property type="match status" value="1"/>
</dbReference>
<keyword evidence="7" id="KW-1185">Reference proteome</keyword>
<dbReference type="GO" id="GO:0019805">
    <property type="term" value="P:quinolinate biosynthetic process"/>
    <property type="evidence" value="ECO:0007669"/>
    <property type="project" value="UniProtKB-UniRule"/>
</dbReference>
<dbReference type="InterPro" id="IPR015421">
    <property type="entry name" value="PyrdxlP-dep_Trfase_major"/>
</dbReference>
<dbReference type="SUPFAM" id="SSF53383">
    <property type="entry name" value="PLP-dependent transferases"/>
    <property type="match status" value="1"/>
</dbReference>
<feature type="binding site" evidence="4">
    <location>
        <begin position="378"/>
        <end position="381"/>
    </location>
    <ligand>
        <name>pyridoxal 5'-phosphate</name>
        <dbReference type="ChEBI" id="CHEBI:597326"/>
    </ligand>
</feature>
<gene>
    <name evidence="4" type="primary">KYNU</name>
    <name evidence="6" type="ORF">FOL47_006529</name>
</gene>
<dbReference type="PANTHER" id="PTHR14084:SF0">
    <property type="entry name" value="KYNURENINASE"/>
    <property type="match status" value="1"/>
</dbReference>
<evidence type="ECO:0000256" key="1">
    <source>
        <dbReference type="ARBA" id="ARBA00022642"/>
    </source>
</evidence>
<feature type="binding site" evidence="4">
    <location>
        <position position="548"/>
    </location>
    <ligand>
        <name>pyridoxal 5'-phosphate</name>
        <dbReference type="ChEBI" id="CHEBI:597326"/>
    </ligand>
</feature>
<dbReference type="InterPro" id="IPR010111">
    <property type="entry name" value="Kynureninase"/>
</dbReference>
<comment type="similarity">
    <text evidence="4">Belongs to the kynureninase family.</text>
</comment>
<dbReference type="Gene3D" id="3.90.1150.10">
    <property type="entry name" value="Aspartate Aminotransferase, domain 1"/>
    <property type="match status" value="1"/>
</dbReference>
<dbReference type="EMBL" id="JAAPAO010000364">
    <property type="protein sequence ID" value="KAF4661853.1"/>
    <property type="molecule type" value="Genomic_DNA"/>
</dbReference>
<proteinExistence type="inferred from homology"/>
<dbReference type="InterPro" id="IPR015422">
    <property type="entry name" value="PyrdxlP-dep_Trfase_small"/>
</dbReference>
<sequence length="686" mass="76336">MTGLAVIISLVLMLPMVTLAARLVIDSLRRIRRQSRVVTSGARSASKEDGSFMAVLGSGGHTSEMLTILAAVLRDERSSRITRLQLVVADTDKGSISKASRLLEKANVEWYIIPRCREVGQSYLTTLFSTIKSFLSSLYMVWSSQPSLLLVNGPGTCVPVVLAVAVLQALGGSRCICSIIYVESVCRVETLSLTGLILYHLGLCDSLVVQWEPLVRTRRLSDGRVEIKDCCTILEQLATHAGSGMDDAEFVNWLDDNDPLKSLRDDFVFPKHPAGGDKSVVYFLGNSLGLMPRRSKEIVNREMDKWGSMAIEGHFQGELPWMPMDRYLLKAMADIVGAASVEEVALMNSLTVNLHLLLLRFYKPTKERFKLLCEGGCFPSDHYAFMSELELHGYRVEDALIELYPREGEHTLRTDDIIDAINKNKDCLSVVCLSGVQYYSGQYFDIEKITAVTQAVGAISLWDLAHAAGNLDLALHKWGVDGVPYHYLNSGAGGLGGLFLHQRHHSCNDGPERQAYLKGWWGHAESTRFEMTNKWEPEPGAAAMRLSNVPMLSAASMMGSLETFKKTNMTELRTKSIIMTGLLEHKLRALLADWPEEQHPFGIITPTDPGQRGAQLSLHFKAVPEKAPESNLTDFTLRVHRQLEDEGIITDYRNPNLIRVAPAPLYCRFGDVGRFCDELNRCLSKQ</sequence>
<comment type="caution">
    <text evidence="4">Lacks conserved residue(s) required for the propagation of feature annotation.</text>
</comment>
<dbReference type="NCBIfam" id="TIGR01814">
    <property type="entry name" value="kynureninase"/>
    <property type="match status" value="1"/>
</dbReference>
<dbReference type="Pfam" id="PF08660">
    <property type="entry name" value="Alg14"/>
    <property type="match status" value="1"/>
</dbReference>
<keyword evidence="1 4" id="KW-0662">Pyridine nucleotide biosynthesis</keyword>
<dbReference type="Gene3D" id="3.40.50.2000">
    <property type="entry name" value="Glycogen Phosphorylase B"/>
    <property type="match status" value="1"/>
</dbReference>
<feature type="binding site" evidence="4">
    <location>
        <position position="466"/>
    </location>
    <ligand>
        <name>pyridoxal 5'-phosphate</name>
        <dbReference type="ChEBI" id="CHEBI:597326"/>
    </ligand>
</feature>
<comment type="function">
    <text evidence="4">Catalyzes the cleavage of L-kynurenine (L-Kyn) and L-3-hydroxykynurenine (L-3OHKyn) into anthranilic acid (AA) and 3-hydroxyanthranilic acid (3-OHAA), respectively.</text>
</comment>
<dbReference type="GO" id="GO:0019441">
    <property type="term" value="P:L-tryptophan catabolic process to kynurenine"/>
    <property type="evidence" value="ECO:0007669"/>
    <property type="project" value="TreeGrafter"/>
</dbReference>
<dbReference type="GO" id="GO:0006488">
    <property type="term" value="P:dolichol-linked oligosaccharide biosynthetic process"/>
    <property type="evidence" value="ECO:0007669"/>
    <property type="project" value="InterPro"/>
</dbReference>
<feature type="binding site" evidence="4">
    <location>
        <position position="350"/>
    </location>
    <ligand>
        <name>pyridoxal 5'-phosphate</name>
        <dbReference type="ChEBI" id="CHEBI:597326"/>
    </ligand>
</feature>
<dbReference type="GO" id="GO:0030170">
    <property type="term" value="F:pyridoxal phosphate binding"/>
    <property type="evidence" value="ECO:0007669"/>
    <property type="project" value="UniProtKB-UniRule"/>
</dbReference>
<evidence type="ECO:0000256" key="5">
    <source>
        <dbReference type="SAM" id="SignalP"/>
    </source>
</evidence>
<accession>A0A7J6LRK1</accession>
<dbReference type="Proteomes" id="UP000591131">
    <property type="component" value="Unassembled WGS sequence"/>
</dbReference>
<dbReference type="InterPro" id="IPR013969">
    <property type="entry name" value="Oligosacch_biosynth_Alg14"/>
</dbReference>
<comment type="subcellular location">
    <subcellularLocation>
        <location evidence="4">Cytoplasm</location>
    </subcellularLocation>
</comment>
<comment type="subunit">
    <text evidence="4">Homodimer.</text>
</comment>
<dbReference type="PANTHER" id="PTHR14084">
    <property type="entry name" value="KYNURENINASE"/>
    <property type="match status" value="1"/>
</dbReference>
<dbReference type="GO" id="GO:0097053">
    <property type="term" value="P:L-kynurenine catabolic process"/>
    <property type="evidence" value="ECO:0007669"/>
    <property type="project" value="UniProtKB-UniRule"/>
</dbReference>
<evidence type="ECO:0000256" key="2">
    <source>
        <dbReference type="ARBA" id="ARBA00022801"/>
    </source>
</evidence>
<comment type="caution">
    <text evidence="6">The sequence shown here is derived from an EMBL/GenBank/DDBJ whole genome shotgun (WGS) entry which is preliminary data.</text>
</comment>